<comment type="caution">
    <text evidence="9">The sequence shown here is derived from an EMBL/GenBank/DDBJ whole genome shotgun (WGS) entry which is preliminary data.</text>
</comment>
<dbReference type="PROSITE" id="PS51257">
    <property type="entry name" value="PROKAR_LIPOPROTEIN"/>
    <property type="match status" value="1"/>
</dbReference>
<comment type="similarity">
    <text evidence="2">Belongs to the NlpA lipoprotein family.</text>
</comment>
<feature type="signal peptide" evidence="8">
    <location>
        <begin position="1"/>
        <end position="18"/>
    </location>
</feature>
<keyword evidence="10" id="KW-1185">Reference proteome</keyword>
<evidence type="ECO:0000256" key="8">
    <source>
        <dbReference type="SAM" id="SignalP"/>
    </source>
</evidence>
<keyword evidence="6" id="KW-0449">Lipoprotein</keyword>
<feature type="region of interest" description="Disordered" evidence="7">
    <location>
        <begin position="21"/>
        <end position="43"/>
    </location>
</feature>
<evidence type="ECO:0000256" key="3">
    <source>
        <dbReference type="ARBA" id="ARBA00022729"/>
    </source>
</evidence>
<evidence type="ECO:0000256" key="5">
    <source>
        <dbReference type="ARBA" id="ARBA00023139"/>
    </source>
</evidence>
<proteinExistence type="inferred from homology"/>
<dbReference type="OrthoDB" id="9812878at2"/>
<evidence type="ECO:0000256" key="2">
    <source>
        <dbReference type="ARBA" id="ARBA00008973"/>
    </source>
</evidence>
<dbReference type="PANTHER" id="PTHR30429:SF0">
    <property type="entry name" value="METHIONINE-BINDING LIPOPROTEIN METQ"/>
    <property type="match status" value="1"/>
</dbReference>
<dbReference type="RefSeq" id="WP_134340683.1">
    <property type="nucleotide sequence ID" value="NZ_SOPW01000013.1"/>
</dbReference>
<dbReference type="Gene3D" id="3.40.190.10">
    <property type="entry name" value="Periplasmic binding protein-like II"/>
    <property type="match status" value="2"/>
</dbReference>
<evidence type="ECO:0000256" key="6">
    <source>
        <dbReference type="ARBA" id="ARBA00023288"/>
    </source>
</evidence>
<evidence type="ECO:0000256" key="4">
    <source>
        <dbReference type="ARBA" id="ARBA00023136"/>
    </source>
</evidence>
<feature type="chain" id="PRO_5038370691" evidence="8">
    <location>
        <begin position="19"/>
        <end position="281"/>
    </location>
</feature>
<gene>
    <name evidence="9" type="ORF">E3U55_11835</name>
</gene>
<dbReference type="GO" id="GO:0016020">
    <property type="term" value="C:membrane"/>
    <property type="evidence" value="ECO:0007669"/>
    <property type="project" value="UniProtKB-SubCell"/>
</dbReference>
<name>A0A4Y8IEZ7_9BACI</name>
<dbReference type="Proteomes" id="UP000297975">
    <property type="component" value="Unassembled WGS sequence"/>
</dbReference>
<evidence type="ECO:0000313" key="10">
    <source>
        <dbReference type="Proteomes" id="UP000297975"/>
    </source>
</evidence>
<evidence type="ECO:0000256" key="1">
    <source>
        <dbReference type="ARBA" id="ARBA00004635"/>
    </source>
</evidence>
<dbReference type="AlphaFoldDB" id="A0A4Y8IEZ7"/>
<dbReference type="Pfam" id="PF03180">
    <property type="entry name" value="Lipoprotein_9"/>
    <property type="match status" value="1"/>
</dbReference>
<sequence>MKKLFIIMMIVLTSVLVACSDSNDSKDTESSSDDNNVESENKEQTIRVAVVESPMLDVVEIAKEILAEDNINVEVVEMGDYIQPNVALANEEVDANFSQHVPFMKQFNQNKDANLTEVQPIYYANFGLYAKDYASVEEFPEDASIGIANDPSNIDRTLRLLASHNLIELKEIDGEQYGLDDIKEDSHNFSFEQAGIAALTRLYEDFDGVIVNPTHAGNLDLTPADDALITEKEDNKFAITLVAREDNVDSELIQKLAEAMTSEEVREFLNSREGDASIPAF</sequence>
<keyword evidence="3 8" id="KW-0732">Signal</keyword>
<keyword evidence="4" id="KW-0472">Membrane</keyword>
<keyword evidence="5" id="KW-0564">Palmitate</keyword>
<accession>A0A4Y8IEZ7</accession>
<organism evidence="9 10">
    <name type="scientific">Filobacillus milosensis</name>
    <dbReference type="NCBI Taxonomy" id="94137"/>
    <lineage>
        <taxon>Bacteria</taxon>
        <taxon>Bacillati</taxon>
        <taxon>Bacillota</taxon>
        <taxon>Bacilli</taxon>
        <taxon>Bacillales</taxon>
        <taxon>Bacillaceae</taxon>
        <taxon>Filobacillus</taxon>
    </lineage>
</organism>
<protein>
    <submittedName>
        <fullName evidence="9">ABC transporter substrate-binding protein</fullName>
    </submittedName>
</protein>
<dbReference type="EMBL" id="SOPW01000013">
    <property type="protein sequence ID" value="TFB18478.1"/>
    <property type="molecule type" value="Genomic_DNA"/>
</dbReference>
<dbReference type="PANTHER" id="PTHR30429">
    <property type="entry name" value="D-METHIONINE-BINDING LIPOPROTEIN METQ"/>
    <property type="match status" value="1"/>
</dbReference>
<comment type="subcellular location">
    <subcellularLocation>
        <location evidence="1">Membrane</location>
        <topology evidence="1">Lipid-anchor</topology>
    </subcellularLocation>
</comment>
<evidence type="ECO:0000256" key="7">
    <source>
        <dbReference type="SAM" id="MobiDB-lite"/>
    </source>
</evidence>
<reference evidence="9 10" key="1">
    <citation type="submission" date="2019-03" db="EMBL/GenBank/DDBJ databases">
        <authorList>
            <person name="He R.-H."/>
        </authorList>
    </citation>
    <scope>NUCLEOTIDE SEQUENCE [LARGE SCALE GENOMIC DNA]</scope>
    <source>
        <strain evidence="10">SH 714</strain>
    </source>
</reference>
<dbReference type="SUPFAM" id="SSF53850">
    <property type="entry name" value="Periplasmic binding protein-like II"/>
    <property type="match status" value="1"/>
</dbReference>
<dbReference type="InterPro" id="IPR004872">
    <property type="entry name" value="Lipoprotein_NlpA"/>
</dbReference>
<evidence type="ECO:0000313" key="9">
    <source>
        <dbReference type="EMBL" id="TFB18478.1"/>
    </source>
</evidence>